<evidence type="ECO:0000313" key="2">
    <source>
        <dbReference type="EMBL" id="PIQ73341.1"/>
    </source>
</evidence>
<feature type="region of interest" description="Disordered" evidence="1">
    <location>
        <begin position="149"/>
        <end position="173"/>
    </location>
</feature>
<sequence>MEGAVKLVNTVAAAAVAETVDATAAAAADVALGAAEMAETSEGATGAIQDLANGLGDANPENAVQEQDVQARGDRVNDYVSENMKLWNENNPKPDAVKDLKGYEAWMSNQALEIQRLEAEGNLHEDMMVWESKNAMPEEGTPEYNQWVKDREAHKNELQKSAAERTKDKKDLSLEEQIKSLNEQLSTPESQA</sequence>
<dbReference type="Proteomes" id="UP000231056">
    <property type="component" value="Unassembled WGS sequence"/>
</dbReference>
<evidence type="ECO:0000313" key="3">
    <source>
        <dbReference type="Proteomes" id="UP000231056"/>
    </source>
</evidence>
<accession>A0A2M6ITS8</accession>
<protein>
    <submittedName>
        <fullName evidence="2">Uncharacterized protein</fullName>
    </submittedName>
</protein>
<comment type="caution">
    <text evidence="2">The sequence shown here is derived from an EMBL/GenBank/DDBJ whole genome shotgun (WGS) entry which is preliminary data.</text>
</comment>
<organism evidence="2 3">
    <name type="scientific">Candidatus Roizmanbacteria bacterium CG11_big_fil_rev_8_21_14_0_20_36_8</name>
    <dbReference type="NCBI Taxonomy" id="1974856"/>
    <lineage>
        <taxon>Bacteria</taxon>
        <taxon>Candidatus Roizmaniibacteriota</taxon>
    </lineage>
</organism>
<reference evidence="2 3" key="1">
    <citation type="submission" date="2017-09" db="EMBL/GenBank/DDBJ databases">
        <title>Depth-based differentiation of microbial function through sediment-hosted aquifers and enrichment of novel symbionts in the deep terrestrial subsurface.</title>
        <authorList>
            <person name="Probst A.J."/>
            <person name="Ladd B."/>
            <person name="Jarett J.K."/>
            <person name="Geller-Mcgrath D.E."/>
            <person name="Sieber C.M."/>
            <person name="Emerson J.B."/>
            <person name="Anantharaman K."/>
            <person name="Thomas B.C."/>
            <person name="Malmstrom R."/>
            <person name="Stieglmeier M."/>
            <person name="Klingl A."/>
            <person name="Woyke T."/>
            <person name="Ryan C.M."/>
            <person name="Banfield J.F."/>
        </authorList>
    </citation>
    <scope>NUCLEOTIDE SEQUENCE [LARGE SCALE GENOMIC DNA]</scope>
    <source>
        <strain evidence="2">CG11_big_fil_rev_8_21_14_0_20_36_8</strain>
    </source>
</reference>
<dbReference type="EMBL" id="PCVM01000071">
    <property type="protein sequence ID" value="PIQ73341.1"/>
    <property type="molecule type" value="Genomic_DNA"/>
</dbReference>
<gene>
    <name evidence="2" type="ORF">COV58_03090</name>
</gene>
<name>A0A2M6ITS8_9BACT</name>
<dbReference type="AlphaFoldDB" id="A0A2M6ITS8"/>
<proteinExistence type="predicted"/>
<evidence type="ECO:0000256" key="1">
    <source>
        <dbReference type="SAM" id="MobiDB-lite"/>
    </source>
</evidence>